<dbReference type="InterPro" id="IPR029044">
    <property type="entry name" value="Nucleotide-diphossugar_trans"/>
</dbReference>
<keyword evidence="4" id="KW-1185">Reference proteome</keyword>
<dbReference type="Pfam" id="PF00535">
    <property type="entry name" value="Glycos_transf_2"/>
    <property type="match status" value="1"/>
</dbReference>
<dbReference type="EMBL" id="RQHW01000047">
    <property type="protein sequence ID" value="TGN18308.1"/>
    <property type="molecule type" value="Genomic_DNA"/>
</dbReference>
<evidence type="ECO:0000313" key="3">
    <source>
        <dbReference type="EMBL" id="TGN18308.1"/>
    </source>
</evidence>
<dbReference type="SUPFAM" id="SSF53448">
    <property type="entry name" value="Nucleotide-diphospho-sugar transferases"/>
    <property type="match status" value="1"/>
</dbReference>
<feature type="transmembrane region" description="Helical" evidence="1">
    <location>
        <begin position="305"/>
        <end position="327"/>
    </location>
</feature>
<organism evidence="3 4">
    <name type="scientific">Leptospira idonii</name>
    <dbReference type="NCBI Taxonomy" id="1193500"/>
    <lineage>
        <taxon>Bacteria</taxon>
        <taxon>Pseudomonadati</taxon>
        <taxon>Spirochaetota</taxon>
        <taxon>Spirochaetia</taxon>
        <taxon>Leptospirales</taxon>
        <taxon>Leptospiraceae</taxon>
        <taxon>Leptospira</taxon>
    </lineage>
</organism>
<keyword evidence="1" id="KW-0472">Membrane</keyword>
<accession>A0A4R9M0R8</accession>
<dbReference type="Proteomes" id="UP000298058">
    <property type="component" value="Unassembled WGS sequence"/>
</dbReference>
<dbReference type="PANTHER" id="PTHR22916">
    <property type="entry name" value="GLYCOSYLTRANSFERASE"/>
    <property type="match status" value="1"/>
</dbReference>
<dbReference type="CDD" id="cd04196">
    <property type="entry name" value="GT_2_like_d"/>
    <property type="match status" value="1"/>
</dbReference>
<keyword evidence="1" id="KW-0812">Transmembrane</keyword>
<dbReference type="PANTHER" id="PTHR22916:SF3">
    <property type="entry name" value="UDP-GLCNAC:BETAGAL BETA-1,3-N-ACETYLGLUCOSAMINYLTRANSFERASE-LIKE PROTEIN 1"/>
    <property type="match status" value="1"/>
</dbReference>
<reference evidence="3" key="1">
    <citation type="journal article" date="2019" name="PLoS Negl. Trop. Dis.">
        <title>Revisiting the worldwide diversity of Leptospira species in the environment.</title>
        <authorList>
            <person name="Vincent A.T."/>
            <person name="Schiettekatte O."/>
            <person name="Bourhy P."/>
            <person name="Veyrier F.J."/>
            <person name="Picardeau M."/>
        </authorList>
    </citation>
    <scope>NUCLEOTIDE SEQUENCE [LARGE SCALE GENOMIC DNA]</scope>
    <source>
        <strain evidence="3">201300427</strain>
    </source>
</reference>
<keyword evidence="3" id="KW-0808">Transferase</keyword>
<dbReference type="Gene3D" id="3.90.550.10">
    <property type="entry name" value="Spore Coat Polysaccharide Biosynthesis Protein SpsA, Chain A"/>
    <property type="match status" value="1"/>
</dbReference>
<dbReference type="OrthoDB" id="305760at2"/>
<evidence type="ECO:0000313" key="4">
    <source>
        <dbReference type="Proteomes" id="UP000298058"/>
    </source>
</evidence>
<feature type="domain" description="Glycosyltransferase 2-like" evidence="2">
    <location>
        <begin position="30"/>
        <end position="186"/>
    </location>
</feature>
<keyword evidence="1" id="KW-1133">Transmembrane helix</keyword>
<gene>
    <name evidence="3" type="ORF">EHS15_12950</name>
</gene>
<comment type="caution">
    <text evidence="3">The sequence shown here is derived from an EMBL/GenBank/DDBJ whole genome shotgun (WGS) entry which is preliminary data.</text>
</comment>
<proteinExistence type="predicted"/>
<dbReference type="AlphaFoldDB" id="A0A4R9M0R8"/>
<evidence type="ECO:0000259" key="2">
    <source>
        <dbReference type="Pfam" id="PF00535"/>
    </source>
</evidence>
<dbReference type="GO" id="GO:0016758">
    <property type="term" value="F:hexosyltransferase activity"/>
    <property type="evidence" value="ECO:0007669"/>
    <property type="project" value="UniProtKB-ARBA"/>
</dbReference>
<sequence>MAFISLLRNSFFMKSNFSENQSESDLPLISVAMATYNGDRYLEEQIDSILSQTYPNLEIVICDDLSRDSTREILQRYEKAHDNVSLIFNSENKGVVRSFETAISLCKGDFIALSDQDDIFLPEKIFELYRHIGDAYLIHCDSVLIDSKGNTLHPSYFAYSKTKDKHVFTDYLLGNNVTGNSVLIRKELARFSLPFPKGIRMHDHYLALAACYLGKIEFFDLPLQLYRQHDKNVIGANLGNFDTFLKESRKGYLSDHSILRAGIFPKYKKEIELQRDFKRAIFKGKWKSRYSLLKLLDVPGGKKMMVYYFLFCGFWGDPIRNLFYSLLTSMKKTKQSA</sequence>
<protein>
    <submittedName>
        <fullName evidence="3">Glycosyltransferase family 2 protein</fullName>
    </submittedName>
</protein>
<dbReference type="InterPro" id="IPR001173">
    <property type="entry name" value="Glyco_trans_2-like"/>
</dbReference>
<evidence type="ECO:0000256" key="1">
    <source>
        <dbReference type="SAM" id="Phobius"/>
    </source>
</evidence>
<name>A0A4R9M0R8_9LEPT</name>